<dbReference type="GO" id="GO:0000981">
    <property type="term" value="F:DNA-binding transcription factor activity, RNA polymerase II-specific"/>
    <property type="evidence" value="ECO:0007669"/>
    <property type="project" value="TreeGrafter"/>
</dbReference>
<keyword evidence="8" id="KW-1185">Reference proteome</keyword>
<feature type="non-terminal residue" evidence="7">
    <location>
        <position position="317"/>
    </location>
</feature>
<dbReference type="FunFam" id="4.10.280.10:FF:000035">
    <property type="entry name" value="Pancreas-specific transcription factor 1a"/>
    <property type="match status" value="1"/>
</dbReference>
<proteinExistence type="predicted"/>
<reference evidence="7" key="1">
    <citation type="submission" date="2020-03" db="EMBL/GenBank/DDBJ databases">
        <title>Relaxed selection underlies rapid genomic changes in the transitions from sociality to social parasitism in ants.</title>
        <authorList>
            <person name="Bi X."/>
        </authorList>
    </citation>
    <scope>NUCLEOTIDE SEQUENCE</scope>
    <source>
        <strain evidence="7">BGI-DK2014a</strain>
        <tissue evidence="7">Whole body</tissue>
    </source>
</reference>
<keyword evidence="1" id="KW-0805">Transcription regulation</keyword>
<feature type="domain" description="BHLH" evidence="6">
    <location>
        <begin position="241"/>
        <end position="293"/>
    </location>
</feature>
<dbReference type="Gene3D" id="4.10.280.10">
    <property type="entry name" value="Helix-loop-helix DNA-binding domain"/>
    <property type="match status" value="1"/>
</dbReference>
<evidence type="ECO:0000313" key="8">
    <source>
        <dbReference type="Proteomes" id="UP000669903"/>
    </source>
</evidence>
<evidence type="ECO:0000256" key="4">
    <source>
        <dbReference type="ARBA" id="ARBA00023242"/>
    </source>
</evidence>
<feature type="compositionally biased region" description="Polar residues" evidence="5">
    <location>
        <begin position="215"/>
        <end position="230"/>
    </location>
</feature>
<evidence type="ECO:0000256" key="3">
    <source>
        <dbReference type="ARBA" id="ARBA00023163"/>
    </source>
</evidence>
<evidence type="ECO:0000256" key="1">
    <source>
        <dbReference type="ARBA" id="ARBA00023015"/>
    </source>
</evidence>
<keyword evidence="2" id="KW-0238">DNA-binding</keyword>
<comment type="caution">
    <text evidence="7">The sequence shown here is derived from an EMBL/GenBank/DDBJ whole genome shotgun (WGS) entry which is preliminary data.</text>
</comment>
<dbReference type="SUPFAM" id="SSF47459">
    <property type="entry name" value="HLH, helix-loop-helix DNA-binding domain"/>
    <property type="match status" value="1"/>
</dbReference>
<accession>A0A836FJP7</accession>
<evidence type="ECO:0000313" key="7">
    <source>
        <dbReference type="EMBL" id="KAG5348477.1"/>
    </source>
</evidence>
<dbReference type="InterPro" id="IPR011598">
    <property type="entry name" value="bHLH_dom"/>
</dbReference>
<dbReference type="CDD" id="cd11415">
    <property type="entry name" value="bHLH_TS_FERD3L_NATO3"/>
    <property type="match status" value="1"/>
</dbReference>
<dbReference type="InterPro" id="IPR050283">
    <property type="entry name" value="E-box_TF_Regulators"/>
</dbReference>
<dbReference type="GO" id="GO:0032502">
    <property type="term" value="P:developmental process"/>
    <property type="evidence" value="ECO:0007669"/>
    <property type="project" value="TreeGrafter"/>
</dbReference>
<dbReference type="PANTHER" id="PTHR23349">
    <property type="entry name" value="BASIC HELIX-LOOP-HELIX TRANSCRIPTION FACTOR, TWIST"/>
    <property type="match status" value="1"/>
</dbReference>
<dbReference type="Pfam" id="PF00010">
    <property type="entry name" value="HLH"/>
    <property type="match status" value="1"/>
</dbReference>
<evidence type="ECO:0000256" key="2">
    <source>
        <dbReference type="ARBA" id="ARBA00023125"/>
    </source>
</evidence>
<dbReference type="GO" id="GO:0046983">
    <property type="term" value="F:protein dimerization activity"/>
    <property type="evidence" value="ECO:0007669"/>
    <property type="project" value="InterPro"/>
</dbReference>
<sequence>MFNTTLCCNMNYIHNCKLTPRIDVPSVGADWKLNFLVVWLLSIASILQSFGRYTRSALVVPVGCVTVSTAQRGYEGYEGAPMSCLRRGARDSQKNGKLGPRNVAGRYPSVIARGNPLLFLNFFSSSARVSELSTLVVRSSLKRKRDMSYTEPLWEINGNQTPVIAAEMSQYVGGEIASYPMWDSSVLYQTQPPAHPHVNEHGLYRQPCALLHQSRYTPNGRSPNLPSSTTKKPRRRVATVSQRRAANIRERRRMFNLNEAFDKLRRKVPTFAYEKRLSRIETLRLAITYIAFMGELLGIEPSSPKTEYIPREYYLPN</sequence>
<dbReference type="PANTHER" id="PTHR23349:SF63">
    <property type="entry name" value="FER3-LIKE PROTEIN"/>
    <property type="match status" value="1"/>
</dbReference>
<dbReference type="SMART" id="SM00353">
    <property type="entry name" value="HLH"/>
    <property type="match status" value="1"/>
</dbReference>
<feature type="non-terminal residue" evidence="7">
    <location>
        <position position="1"/>
    </location>
</feature>
<feature type="region of interest" description="Disordered" evidence="5">
    <location>
        <begin position="215"/>
        <end position="235"/>
    </location>
</feature>
<dbReference type="Proteomes" id="UP000669903">
    <property type="component" value="Unassembled WGS sequence"/>
</dbReference>
<keyword evidence="3" id="KW-0804">Transcription</keyword>
<keyword evidence="4" id="KW-0539">Nucleus</keyword>
<dbReference type="InterPro" id="IPR036638">
    <property type="entry name" value="HLH_DNA-bd_sf"/>
</dbReference>
<dbReference type="EMBL" id="JAANIC010000003">
    <property type="protein sequence ID" value="KAG5348477.1"/>
    <property type="molecule type" value="Genomic_DNA"/>
</dbReference>
<organism evidence="7 8">
    <name type="scientific">Acromyrmex charruanus</name>
    <dbReference type="NCBI Taxonomy" id="2715315"/>
    <lineage>
        <taxon>Eukaryota</taxon>
        <taxon>Metazoa</taxon>
        <taxon>Ecdysozoa</taxon>
        <taxon>Arthropoda</taxon>
        <taxon>Hexapoda</taxon>
        <taxon>Insecta</taxon>
        <taxon>Pterygota</taxon>
        <taxon>Neoptera</taxon>
        <taxon>Endopterygota</taxon>
        <taxon>Hymenoptera</taxon>
        <taxon>Apocrita</taxon>
        <taxon>Aculeata</taxon>
        <taxon>Formicoidea</taxon>
        <taxon>Formicidae</taxon>
        <taxon>Myrmicinae</taxon>
        <taxon>Acromyrmex</taxon>
    </lineage>
</organism>
<gene>
    <name evidence="7" type="primary">Fer3</name>
    <name evidence="7" type="ORF">G6Z76_0014358</name>
</gene>
<dbReference type="PROSITE" id="PS50888">
    <property type="entry name" value="BHLH"/>
    <property type="match status" value="1"/>
</dbReference>
<evidence type="ECO:0000256" key="5">
    <source>
        <dbReference type="SAM" id="MobiDB-lite"/>
    </source>
</evidence>
<evidence type="ECO:0000259" key="6">
    <source>
        <dbReference type="PROSITE" id="PS50888"/>
    </source>
</evidence>
<protein>
    <submittedName>
        <fullName evidence="7">FER3 protein</fullName>
    </submittedName>
</protein>
<name>A0A836FJP7_9HYME</name>
<dbReference type="AlphaFoldDB" id="A0A836FJP7"/>
<dbReference type="GO" id="GO:0000977">
    <property type="term" value="F:RNA polymerase II transcription regulatory region sequence-specific DNA binding"/>
    <property type="evidence" value="ECO:0007669"/>
    <property type="project" value="TreeGrafter"/>
</dbReference>